<dbReference type="GO" id="GO:0003824">
    <property type="term" value="F:catalytic activity"/>
    <property type="evidence" value="ECO:0007669"/>
    <property type="project" value="InterPro"/>
</dbReference>
<sequence length="89" mass="10042">MAARFRLREHASGHRQRWMQRTIDKRPVTRCEWADGDPPMQAYHDREWGVPARGELGLVVGNRVMADDSPHVSGAETVVRHVTTPIAGT</sequence>
<reference evidence="1" key="1">
    <citation type="submission" date="2006-05" db="EMBL/GenBank/DDBJ databases">
        <title>Complete sequence of chromosome 2 of Burkholderia cenocepacia AU 1054.</title>
        <authorList>
            <consortium name="US DOE Joint Genome Institute"/>
            <person name="Copeland A."/>
            <person name="Lucas S."/>
            <person name="Lapidus A."/>
            <person name="Barry K."/>
            <person name="Detter J.C."/>
            <person name="Glavina del Rio T."/>
            <person name="Hammon N."/>
            <person name="Israni S."/>
            <person name="Dalin E."/>
            <person name="Tice H."/>
            <person name="Pitluck S."/>
            <person name="Chain P."/>
            <person name="Malfatti S."/>
            <person name="Shin M."/>
            <person name="Vergez L."/>
            <person name="Schmutz J."/>
            <person name="Larimer F."/>
            <person name="Land M."/>
            <person name="Hauser L."/>
            <person name="Kyrpides N."/>
            <person name="Lykidis A."/>
            <person name="LiPuma J.J."/>
            <person name="Konstantinidis K."/>
            <person name="Tiedje J.M."/>
            <person name="Richardson P."/>
        </authorList>
    </citation>
    <scope>NUCLEOTIDE SEQUENCE [LARGE SCALE GENOMIC DNA]</scope>
    <source>
        <strain evidence="1">AU 1054</strain>
    </source>
</reference>
<protein>
    <submittedName>
        <fullName evidence="1">Uncharacterized protein</fullName>
    </submittedName>
</protein>
<evidence type="ECO:0000313" key="1">
    <source>
        <dbReference type="EMBL" id="ABF79252.1"/>
    </source>
</evidence>
<proteinExistence type="predicted"/>
<dbReference type="EMBL" id="CP000379">
    <property type="protein sequence ID" value="ABF79252.1"/>
    <property type="molecule type" value="Genomic_DNA"/>
</dbReference>
<dbReference type="AlphaFoldDB" id="A0A0H2XW66"/>
<dbReference type="SUPFAM" id="SSF48150">
    <property type="entry name" value="DNA-glycosylase"/>
    <property type="match status" value="1"/>
</dbReference>
<organism evidence="1">
    <name type="scientific">Burkholderia orbicola (strain AU 1054)</name>
    <dbReference type="NCBI Taxonomy" id="331271"/>
    <lineage>
        <taxon>Bacteria</taxon>
        <taxon>Pseudomonadati</taxon>
        <taxon>Pseudomonadota</taxon>
        <taxon>Betaproteobacteria</taxon>
        <taxon>Burkholderiales</taxon>
        <taxon>Burkholderiaceae</taxon>
        <taxon>Burkholderia</taxon>
        <taxon>Burkholderia cepacia complex</taxon>
        <taxon>Burkholderia orbicola</taxon>
    </lineage>
</organism>
<dbReference type="InterPro" id="IPR011257">
    <property type="entry name" value="DNA_glycosylase"/>
</dbReference>
<name>A0A0H2XW66_BURO1</name>
<dbReference type="GO" id="GO:0006281">
    <property type="term" value="P:DNA repair"/>
    <property type="evidence" value="ECO:0007669"/>
    <property type="project" value="InterPro"/>
</dbReference>
<accession>A0A0H2XW66</accession>
<gene>
    <name evidence="1" type="ordered locus">Bcen_4367</name>
</gene>
<dbReference type="HOGENOM" id="CLU_2448865_0_0_4"/>
<dbReference type="Gene3D" id="1.10.340.30">
    <property type="entry name" value="Hypothetical protein, domain 2"/>
    <property type="match status" value="1"/>
</dbReference>